<keyword evidence="2" id="KW-0378">Hydrolase</keyword>
<evidence type="ECO:0000259" key="3">
    <source>
        <dbReference type="Pfam" id="PF00135"/>
    </source>
</evidence>
<dbReference type="InterPro" id="IPR002018">
    <property type="entry name" value="CarbesteraseB"/>
</dbReference>
<dbReference type="InterPro" id="IPR050309">
    <property type="entry name" value="Type-B_Carboxylest/Lipase"/>
</dbReference>
<protein>
    <recommendedName>
        <fullName evidence="3">Carboxylesterase type B domain-containing protein</fullName>
    </recommendedName>
</protein>
<dbReference type="ESTHER" id="9zzzz-a0a0g3feu0">
    <property type="family name" value="Carb_B_Bacteria"/>
</dbReference>
<dbReference type="GO" id="GO:0016787">
    <property type="term" value="F:hydrolase activity"/>
    <property type="evidence" value="ECO:0007669"/>
    <property type="project" value="UniProtKB-KW"/>
</dbReference>
<comment type="similarity">
    <text evidence="1">Belongs to the type-B carboxylesterase/lipase family.</text>
</comment>
<evidence type="ECO:0000256" key="2">
    <source>
        <dbReference type="ARBA" id="ARBA00022801"/>
    </source>
</evidence>
<name>A0A0G3FEU0_9ZZZZ</name>
<dbReference type="InterPro" id="IPR019826">
    <property type="entry name" value="Carboxylesterase_B_AS"/>
</dbReference>
<dbReference type="SUPFAM" id="SSF53474">
    <property type="entry name" value="alpha/beta-Hydrolases"/>
    <property type="match status" value="1"/>
</dbReference>
<dbReference type="InterPro" id="IPR029058">
    <property type="entry name" value="AB_hydrolase_fold"/>
</dbReference>
<dbReference type="Gene3D" id="3.40.50.1820">
    <property type="entry name" value="alpha/beta hydrolase"/>
    <property type="match status" value="1"/>
</dbReference>
<organism evidence="4">
    <name type="scientific">uncultured organism</name>
    <dbReference type="NCBI Taxonomy" id="155900"/>
    <lineage>
        <taxon>unclassified sequences</taxon>
        <taxon>environmental samples</taxon>
    </lineage>
</organism>
<dbReference type="EMBL" id="KP347757">
    <property type="protein sequence ID" value="AKJ87252.1"/>
    <property type="molecule type" value="Genomic_DNA"/>
</dbReference>
<sequence>MENVMSLLRAIVLVGAFVLTAGAQAVTVKVDSGSVLGEAADGMHVFRGIPFAAPPVGDLRWRPPQAVAPWSGTRDATQFSAACPQPPTFAAMGMQLPELSEDCLYLNVWTKDTQAKMPVMVWIHGGGLTLGWGHQEGYEGTNLATQGVVLVSVNYRLGPLGFLAHPGLTKESERGVSGNYGLLDQVAALEWVQSNIAAFGGDPDNVTIFGESAGGTSVNALVASPLAEGLFHGAIAQSPWITDSNFADLKKPQARVQSAEQLGQDWAERMLEGASPEDAIAQLRGMDGLALQEKTGNNYPVHVTVDGWVMPDTSSDIFLRGEHNDVPMIVGTNTDEGTMFLGALPFNTPDAFRASIRSVYGDRADALIGLYPVASEADLFAAKNQFITDAWFVRGAKAMLVGSDKASSPAFEYHFSRRSKAMPQWGAHHALEIGYAFDNLNPAMSDEVDQRLASAMTRYWVQFAKTGNPNLSGLPVWPEYSAETDPHLELGDEIRTGTGHRRAAIATWNGAIADEVDGGSD</sequence>
<dbReference type="PROSITE" id="PS00122">
    <property type="entry name" value="CARBOXYLESTERASE_B_1"/>
    <property type="match status" value="1"/>
</dbReference>
<proteinExistence type="inferred from homology"/>
<feature type="domain" description="Carboxylesterase type B" evidence="3">
    <location>
        <begin position="26"/>
        <end position="507"/>
    </location>
</feature>
<evidence type="ECO:0000313" key="4">
    <source>
        <dbReference type="EMBL" id="AKJ87252.1"/>
    </source>
</evidence>
<accession>A0A0G3FEU0</accession>
<dbReference type="Pfam" id="PF00135">
    <property type="entry name" value="COesterase"/>
    <property type="match status" value="1"/>
</dbReference>
<evidence type="ECO:0000256" key="1">
    <source>
        <dbReference type="ARBA" id="ARBA00005964"/>
    </source>
</evidence>
<dbReference type="PANTHER" id="PTHR11559">
    <property type="entry name" value="CARBOXYLESTERASE"/>
    <property type="match status" value="1"/>
</dbReference>
<dbReference type="AlphaFoldDB" id="A0A0G3FEU0"/>
<reference evidence="4" key="1">
    <citation type="submission" date="2014-12" db="EMBL/GenBank/DDBJ databases">
        <title>Investigation of esterase diversity in environmental metagenomes.</title>
        <authorList>
            <person name="Popovic A."/>
            <person name="Tchigvintsev A."/>
            <person name="Nocek B."/>
            <person name="Hajighasemi M."/>
            <person name="Brown G."/>
            <person name="Xu X."/>
            <person name="Li H."/>
            <person name="Glinos J."/>
            <person name="Yim V."/>
            <person name="Pelletier E."/>
            <person name="Chernikova T.N."/>
            <person name="Golyshina O.V."/>
            <person name="Tran H."/>
            <person name="Le Paslier D."/>
            <person name="Yakimov M.M."/>
            <person name="Savchenko A."/>
            <person name="Golyshin P.N."/>
            <person name="Yakunin A.F."/>
        </authorList>
    </citation>
    <scope>NUCLEOTIDE SEQUENCE</scope>
</reference>